<evidence type="ECO:0000256" key="1">
    <source>
        <dbReference type="ARBA" id="ARBA00022801"/>
    </source>
</evidence>
<evidence type="ECO:0000313" key="4">
    <source>
        <dbReference type="Proteomes" id="UP000031675"/>
    </source>
</evidence>
<dbReference type="OrthoDB" id="63962at2"/>
<dbReference type="Gene3D" id="3.40.50.1820">
    <property type="entry name" value="alpha/beta hydrolase"/>
    <property type="match status" value="1"/>
</dbReference>
<dbReference type="Pfam" id="PF00561">
    <property type="entry name" value="Abhydrolase_1"/>
    <property type="match status" value="1"/>
</dbReference>
<dbReference type="STRING" id="183763.LP52_16340"/>
<dbReference type="InterPro" id="IPR000073">
    <property type="entry name" value="AB_hydrolase_1"/>
</dbReference>
<dbReference type="EMBL" id="JROO01000031">
    <property type="protein sequence ID" value="KIH97967.1"/>
    <property type="molecule type" value="Genomic_DNA"/>
</dbReference>
<dbReference type="GO" id="GO:0016787">
    <property type="term" value="F:hydrolase activity"/>
    <property type="evidence" value="ECO:0007669"/>
    <property type="project" value="UniProtKB-KW"/>
</dbReference>
<dbReference type="AlphaFoldDB" id="A0A0C2JM41"/>
<comment type="caution">
    <text evidence="3">The sequence shown here is derived from an EMBL/GenBank/DDBJ whole genome shotgun (WGS) entry which is preliminary data.</text>
</comment>
<feature type="domain" description="AB hydrolase-1" evidence="2">
    <location>
        <begin position="25"/>
        <end position="127"/>
    </location>
</feature>
<dbReference type="InterPro" id="IPR029058">
    <property type="entry name" value="AB_hydrolase_fold"/>
</dbReference>
<dbReference type="InterPro" id="IPR050266">
    <property type="entry name" value="AB_hydrolase_sf"/>
</dbReference>
<name>A0A0C2JM41_9ACTN</name>
<keyword evidence="1 3" id="KW-0378">Hydrolase</keyword>
<accession>A0A0C2JM41</accession>
<gene>
    <name evidence="3" type="ORF">LP52_16340</name>
</gene>
<dbReference type="GO" id="GO:0016020">
    <property type="term" value="C:membrane"/>
    <property type="evidence" value="ECO:0007669"/>
    <property type="project" value="TreeGrafter"/>
</dbReference>
<dbReference type="PANTHER" id="PTHR43798">
    <property type="entry name" value="MONOACYLGLYCEROL LIPASE"/>
    <property type="match status" value="1"/>
</dbReference>
<keyword evidence="4" id="KW-1185">Reference proteome</keyword>
<evidence type="ECO:0000313" key="3">
    <source>
        <dbReference type="EMBL" id="KIH97967.1"/>
    </source>
</evidence>
<evidence type="ECO:0000259" key="2">
    <source>
        <dbReference type="Pfam" id="PF00561"/>
    </source>
</evidence>
<dbReference type="Proteomes" id="UP000031675">
    <property type="component" value="Unassembled WGS sequence"/>
</dbReference>
<organism evidence="3 4">
    <name type="scientific">Streptomonospora alba</name>
    <dbReference type="NCBI Taxonomy" id="183763"/>
    <lineage>
        <taxon>Bacteria</taxon>
        <taxon>Bacillati</taxon>
        <taxon>Actinomycetota</taxon>
        <taxon>Actinomycetes</taxon>
        <taxon>Streptosporangiales</taxon>
        <taxon>Nocardiopsidaceae</taxon>
        <taxon>Streptomonospora</taxon>
    </lineage>
</organism>
<dbReference type="PANTHER" id="PTHR43798:SF31">
    <property type="entry name" value="AB HYDROLASE SUPERFAMILY PROTEIN YCLE"/>
    <property type="match status" value="1"/>
</dbReference>
<proteinExistence type="predicted"/>
<sequence>MRVPVAGGGLAALHWPADAPVGEAPVLAVHGITANALSFGAVAARLAPRTAVIAPDLRGRGGSGHLPAPYGVGAHVDDLVAVLDHLGVERAVLAGHSMGAFVSCVAAERHPDRFAAALLVDGGHGLAVPPGTDVESVIGPAMARLRMEFADREAYRGFWRAHPAFGGELSAEVDAYIQRDLVGAEPHMRSACAEEAVRTDGTQILGDAEVLEAVRRLPCPARLLWAPRGLMDEEPGLYTPERLEPLMETDVAVEHVPDTNHYSLLFDPAAAQLVADRALDLQRAVSEG</sequence>
<reference evidence="4" key="1">
    <citation type="journal article" date="2015" name="Chem. Biol.">
        <title>Structure, bioactivity, and resistance mechanism of streptomonomicin, an unusual lasso Peptide from an understudied halophilic actinomycete.</title>
        <authorList>
            <person name="Metelev M."/>
            <person name="Tietz J.I."/>
            <person name="Melby J.O."/>
            <person name="Blair P.M."/>
            <person name="Zhu L."/>
            <person name="Livnat I."/>
            <person name="Severinov K."/>
            <person name="Mitchell D.A."/>
        </authorList>
    </citation>
    <scope>NUCLEOTIDE SEQUENCE [LARGE SCALE GENOMIC DNA]</scope>
    <source>
        <strain evidence="4">YIM 90003</strain>
    </source>
</reference>
<protein>
    <submittedName>
        <fullName evidence="3">Alpha/beta hydrolase</fullName>
    </submittedName>
</protein>
<dbReference type="SUPFAM" id="SSF53474">
    <property type="entry name" value="alpha/beta-Hydrolases"/>
    <property type="match status" value="1"/>
</dbReference>